<dbReference type="OrthoDB" id="4025442at2759"/>
<comment type="caution">
    <text evidence="2">The sequence shown here is derived from an EMBL/GenBank/DDBJ whole genome shotgun (WGS) entry which is preliminary data.</text>
</comment>
<evidence type="ECO:0000256" key="1">
    <source>
        <dbReference type="SAM" id="SignalP"/>
    </source>
</evidence>
<evidence type="ECO:0000313" key="2">
    <source>
        <dbReference type="EMBL" id="RCK56435.1"/>
    </source>
</evidence>
<dbReference type="AlphaFoldDB" id="A0A367XS50"/>
<feature type="chain" id="PRO_5016736537" evidence="1">
    <location>
        <begin position="19"/>
        <end position="206"/>
    </location>
</feature>
<name>A0A367XS50_9ASCO</name>
<dbReference type="EMBL" id="QLNQ01000029">
    <property type="protein sequence ID" value="RCK56435.1"/>
    <property type="molecule type" value="Genomic_DNA"/>
</dbReference>
<feature type="signal peptide" evidence="1">
    <location>
        <begin position="1"/>
        <end position="18"/>
    </location>
</feature>
<protein>
    <submittedName>
        <fullName evidence="2">Uncharacterized protein</fullName>
    </submittedName>
</protein>
<gene>
    <name evidence="2" type="ORF">Cantr_05090</name>
</gene>
<accession>A0A367XS50</accession>
<organism evidence="2 3">
    <name type="scientific">Candida viswanathii</name>
    <dbReference type="NCBI Taxonomy" id="5486"/>
    <lineage>
        <taxon>Eukaryota</taxon>
        <taxon>Fungi</taxon>
        <taxon>Dikarya</taxon>
        <taxon>Ascomycota</taxon>
        <taxon>Saccharomycotina</taxon>
        <taxon>Pichiomycetes</taxon>
        <taxon>Debaryomycetaceae</taxon>
        <taxon>Candida/Lodderomyces clade</taxon>
        <taxon>Candida</taxon>
    </lineage>
</organism>
<sequence length="206" mass="21642">MRFSYFLTTAVAALSVQAAAIQPETIQEVDKRTTIDLSGTVAGDLLHLITASLGLSGLINFKRELEKRATIDVTGDLTADILGLLGLNATGEVDVNTKREEALTPISLQKRTSLNLAANLAVSILQLIGISVGGSVGVSTKRDVSQDQIVDVLNLVQSQLAAASADGQLQKRDFDVKQLAEDLPHIVAGIITAVETVTNGTIAALL</sequence>
<keyword evidence="3" id="KW-1185">Reference proteome</keyword>
<proteinExistence type="predicted"/>
<keyword evidence="1" id="KW-0732">Signal</keyword>
<dbReference type="Proteomes" id="UP000253472">
    <property type="component" value="Unassembled WGS sequence"/>
</dbReference>
<evidence type="ECO:0000313" key="3">
    <source>
        <dbReference type="Proteomes" id="UP000253472"/>
    </source>
</evidence>
<reference evidence="2 3" key="1">
    <citation type="submission" date="2018-06" db="EMBL/GenBank/DDBJ databases">
        <title>Whole genome sequencing of Candida tropicalis (genome annotated by CSBL at Korea University).</title>
        <authorList>
            <person name="Ahn J."/>
        </authorList>
    </citation>
    <scope>NUCLEOTIDE SEQUENCE [LARGE SCALE GENOMIC DNA]</scope>
    <source>
        <strain evidence="2 3">ATCC 20962</strain>
    </source>
</reference>